<keyword evidence="4" id="KW-1185">Reference proteome</keyword>
<proteinExistence type="predicted"/>
<dbReference type="STRING" id="69960.SAMN05421720_10329"/>
<dbReference type="AlphaFoldDB" id="A0A1G6ZT44"/>
<dbReference type="Pfam" id="PF04069">
    <property type="entry name" value="OpuAC"/>
    <property type="match status" value="1"/>
</dbReference>
<dbReference type="InterPro" id="IPR007210">
    <property type="entry name" value="ABC_Gly_betaine_transp_sub-bd"/>
</dbReference>
<dbReference type="SUPFAM" id="SSF53850">
    <property type="entry name" value="Periplasmic binding protein-like II"/>
    <property type="match status" value="1"/>
</dbReference>
<dbReference type="RefSeq" id="WP_176793397.1">
    <property type="nucleotide sequence ID" value="NZ_FNAP01000003.1"/>
</dbReference>
<protein>
    <submittedName>
        <fullName evidence="3">Glycine betaine/proline transport system substrate-binding protein</fullName>
    </submittedName>
</protein>
<reference evidence="3 4" key="1">
    <citation type="submission" date="2016-10" db="EMBL/GenBank/DDBJ databases">
        <authorList>
            <person name="de Groot N.N."/>
        </authorList>
    </citation>
    <scope>NUCLEOTIDE SEQUENCE [LARGE SCALE GENOMIC DNA]</scope>
    <source>
        <strain evidence="3 4">ATCC 700224</strain>
    </source>
</reference>
<feature type="signal peptide" evidence="1">
    <location>
        <begin position="1"/>
        <end position="19"/>
    </location>
</feature>
<dbReference type="Proteomes" id="UP000199412">
    <property type="component" value="Unassembled WGS sequence"/>
</dbReference>
<gene>
    <name evidence="3" type="ORF">SAMN05421720_10329</name>
</gene>
<evidence type="ECO:0000313" key="4">
    <source>
        <dbReference type="Proteomes" id="UP000199412"/>
    </source>
</evidence>
<organism evidence="3 4">
    <name type="scientific">Rhodospira trueperi</name>
    <dbReference type="NCBI Taxonomy" id="69960"/>
    <lineage>
        <taxon>Bacteria</taxon>
        <taxon>Pseudomonadati</taxon>
        <taxon>Pseudomonadota</taxon>
        <taxon>Alphaproteobacteria</taxon>
        <taxon>Rhodospirillales</taxon>
        <taxon>Rhodospirillaceae</taxon>
        <taxon>Rhodospira</taxon>
    </lineage>
</organism>
<name>A0A1G6ZT44_9PROT</name>
<dbReference type="GO" id="GO:0043190">
    <property type="term" value="C:ATP-binding cassette (ABC) transporter complex"/>
    <property type="evidence" value="ECO:0007669"/>
    <property type="project" value="InterPro"/>
</dbReference>
<dbReference type="GO" id="GO:0022857">
    <property type="term" value="F:transmembrane transporter activity"/>
    <property type="evidence" value="ECO:0007669"/>
    <property type="project" value="InterPro"/>
</dbReference>
<keyword evidence="1" id="KW-0732">Signal</keyword>
<dbReference type="EMBL" id="FNAP01000003">
    <property type="protein sequence ID" value="SDE05858.1"/>
    <property type="molecule type" value="Genomic_DNA"/>
</dbReference>
<dbReference type="Gene3D" id="3.40.190.100">
    <property type="entry name" value="Glycine betaine-binding periplasmic protein, domain 2"/>
    <property type="match status" value="1"/>
</dbReference>
<feature type="domain" description="ABC-type glycine betaine transport system substrate-binding" evidence="2">
    <location>
        <begin position="33"/>
        <end position="313"/>
    </location>
</feature>
<feature type="chain" id="PRO_5011477841" evidence="1">
    <location>
        <begin position="20"/>
        <end position="335"/>
    </location>
</feature>
<dbReference type="CDD" id="cd13641">
    <property type="entry name" value="PBP2_HisX_like"/>
    <property type="match status" value="1"/>
</dbReference>
<evidence type="ECO:0000256" key="1">
    <source>
        <dbReference type="SAM" id="SignalP"/>
    </source>
</evidence>
<evidence type="ECO:0000313" key="3">
    <source>
        <dbReference type="EMBL" id="SDE05858.1"/>
    </source>
</evidence>
<dbReference type="Gene3D" id="3.40.190.10">
    <property type="entry name" value="Periplasmic binding protein-like II"/>
    <property type="match status" value="1"/>
</dbReference>
<accession>A0A1G6ZT44</accession>
<evidence type="ECO:0000259" key="2">
    <source>
        <dbReference type="Pfam" id="PF04069"/>
    </source>
</evidence>
<sequence length="335" mass="35922">MNTLFAGAAALLASSVAVAAMPSTARAADACGRVTIAEMSWNSAATLAHIQKTILAEGFGCDAELVPGDTVPTITSMTEKGEPDLAPEIWPNAHQEVIGKAVDEGTVVIATHTLEDGGQEGWFVPSYMVEEHPELATIDGIRANPDLFPDPEEPGKGRFYSCPAGWQCQIVNENLIRAYGLDEAGFTVFDPGSGPGLAGAIAKAYERREPIFTYYYGPTAVLGRYDMVMVGGMDHDPETWDCVTSRDCQDPQPNTYPHSDILTLAATPFVERAPAAYAFVSSLSVPNAVINKVLAWQEESQATAEGAALHFLKTYPEVWTEWVPADVAEKVKAAL</sequence>